<dbReference type="Proteomes" id="UP000676336">
    <property type="component" value="Unassembled WGS sequence"/>
</dbReference>
<keyword evidence="2" id="KW-0812">Transmembrane</keyword>
<feature type="region of interest" description="Disordered" evidence="1">
    <location>
        <begin position="1"/>
        <end position="26"/>
    </location>
</feature>
<dbReference type="EMBL" id="CAJOBI010045289">
    <property type="protein sequence ID" value="CAF4344605.1"/>
    <property type="molecule type" value="Genomic_DNA"/>
</dbReference>
<comment type="caution">
    <text evidence="3">The sequence shown here is derived from an EMBL/GenBank/DDBJ whole genome shotgun (WGS) entry which is preliminary data.</text>
</comment>
<evidence type="ECO:0000313" key="4">
    <source>
        <dbReference type="Proteomes" id="UP000676336"/>
    </source>
</evidence>
<proteinExistence type="predicted"/>
<dbReference type="AlphaFoldDB" id="A0A8S2UYU6"/>
<feature type="transmembrane region" description="Helical" evidence="2">
    <location>
        <begin position="31"/>
        <end position="48"/>
    </location>
</feature>
<sequence length="49" mass="5148">VPTPSTTVPTPSTTVPTPSTTPDYNGAQREGIYGGLLMTIMSLFLCFSV</sequence>
<evidence type="ECO:0000256" key="1">
    <source>
        <dbReference type="SAM" id="MobiDB-lite"/>
    </source>
</evidence>
<name>A0A8S2UYU6_9BILA</name>
<accession>A0A8S2UYU6</accession>
<evidence type="ECO:0000313" key="3">
    <source>
        <dbReference type="EMBL" id="CAF4344605.1"/>
    </source>
</evidence>
<feature type="compositionally biased region" description="Low complexity" evidence="1">
    <location>
        <begin position="1"/>
        <end position="22"/>
    </location>
</feature>
<protein>
    <submittedName>
        <fullName evidence="3">Uncharacterized protein</fullName>
    </submittedName>
</protein>
<gene>
    <name evidence="3" type="ORF">SMN809_LOCUS27960</name>
</gene>
<reference evidence="3" key="1">
    <citation type="submission" date="2021-02" db="EMBL/GenBank/DDBJ databases">
        <authorList>
            <person name="Nowell W R."/>
        </authorList>
    </citation>
    <scope>NUCLEOTIDE SEQUENCE</scope>
</reference>
<keyword evidence="2" id="KW-1133">Transmembrane helix</keyword>
<organism evidence="3 4">
    <name type="scientific">Rotaria magnacalcarata</name>
    <dbReference type="NCBI Taxonomy" id="392030"/>
    <lineage>
        <taxon>Eukaryota</taxon>
        <taxon>Metazoa</taxon>
        <taxon>Spiralia</taxon>
        <taxon>Gnathifera</taxon>
        <taxon>Rotifera</taxon>
        <taxon>Eurotatoria</taxon>
        <taxon>Bdelloidea</taxon>
        <taxon>Philodinida</taxon>
        <taxon>Philodinidae</taxon>
        <taxon>Rotaria</taxon>
    </lineage>
</organism>
<keyword evidence="2" id="KW-0472">Membrane</keyword>
<evidence type="ECO:0000256" key="2">
    <source>
        <dbReference type="SAM" id="Phobius"/>
    </source>
</evidence>
<feature type="non-terminal residue" evidence="3">
    <location>
        <position position="1"/>
    </location>
</feature>